<sequence length="55" mass="6031">MLMIVNFLVQAEMLCHTWDTTYGDNVILKSNGSFSVTIKGGTDAVDTLIGPDYAY</sequence>
<organism evidence="1">
    <name type="scientific">Paenibacillus sp. AN1007</name>
    <dbReference type="NCBI Taxonomy" id="3151385"/>
    <lineage>
        <taxon>Bacteria</taxon>
        <taxon>Bacillati</taxon>
        <taxon>Bacillota</taxon>
        <taxon>Bacilli</taxon>
        <taxon>Bacillales</taxon>
        <taxon>Paenibacillaceae</taxon>
        <taxon>Paenibacillus</taxon>
    </lineage>
</organism>
<accession>A0AAU8NG14</accession>
<evidence type="ECO:0000313" key="1">
    <source>
        <dbReference type="EMBL" id="XCP95898.1"/>
    </source>
</evidence>
<dbReference type="RefSeq" id="WP_366294033.1">
    <property type="nucleotide sequence ID" value="NZ_CP159992.1"/>
</dbReference>
<protein>
    <submittedName>
        <fullName evidence="1">Uncharacterized protein</fullName>
    </submittedName>
</protein>
<reference evidence="1" key="1">
    <citation type="submission" date="2024-05" db="EMBL/GenBank/DDBJ databases">
        <title>Draft genome assemblies of 36 bacteria isolated from hibernating arctic ground squirrels.</title>
        <authorList>
            <person name="McKee H."/>
            <person name="Mullen L."/>
            <person name="Drown D.M."/>
            <person name="Duddleston K.N."/>
        </authorList>
    </citation>
    <scope>NUCLEOTIDE SEQUENCE</scope>
    <source>
        <strain evidence="1">AN1007</strain>
    </source>
</reference>
<dbReference type="EMBL" id="CP159992">
    <property type="protein sequence ID" value="XCP95898.1"/>
    <property type="molecule type" value="Genomic_DNA"/>
</dbReference>
<dbReference type="AlphaFoldDB" id="A0AAU8NG14"/>
<name>A0AAU8NG14_9BACL</name>
<gene>
    <name evidence="1" type="ORF">ABXS70_04055</name>
</gene>
<proteinExistence type="predicted"/>